<evidence type="ECO:0000256" key="1">
    <source>
        <dbReference type="ARBA" id="ARBA00004978"/>
    </source>
</evidence>
<dbReference type="InterPro" id="IPR000182">
    <property type="entry name" value="GNAT_dom"/>
</dbReference>
<comment type="pathway">
    <text evidence="1 8">Amine and polyamine biosynthesis; ectoine biosynthesis; L-ectoine from L-aspartate 4-semialdehyde: step 2/3.</text>
</comment>
<dbReference type="Pfam" id="PF00583">
    <property type="entry name" value="Acetyltransf_1"/>
    <property type="match status" value="1"/>
</dbReference>
<dbReference type="Proteomes" id="UP000058599">
    <property type="component" value="Chromosome"/>
</dbReference>
<evidence type="ECO:0000256" key="7">
    <source>
        <dbReference type="ARBA" id="ARBA00048924"/>
    </source>
</evidence>
<evidence type="ECO:0000313" key="10">
    <source>
        <dbReference type="EMBL" id="AMG74709.1"/>
    </source>
</evidence>
<dbReference type="EMBL" id="CP012199">
    <property type="protein sequence ID" value="AMG74709.1"/>
    <property type="molecule type" value="Genomic_DNA"/>
</dbReference>
<keyword evidence="6 8" id="KW-0012">Acyltransferase</keyword>
<gene>
    <name evidence="8 10" type="primary">ectA</name>
    <name evidence="10" type="ORF">SGRAN_2345</name>
</gene>
<keyword evidence="5 8" id="KW-0808">Transferase</keyword>
<evidence type="ECO:0000256" key="4">
    <source>
        <dbReference type="ARBA" id="ARBA00017935"/>
    </source>
</evidence>
<dbReference type="KEGG" id="sgi:SGRAN_2345"/>
<comment type="catalytic activity">
    <reaction evidence="7 8">
        <text>L-2,4-diaminobutanoate + acetyl-CoA = (2S)-4-acetamido-2-aminobutanoate + CoA + H(+)</text>
        <dbReference type="Rhea" id="RHEA:16901"/>
        <dbReference type="ChEBI" id="CHEBI:15378"/>
        <dbReference type="ChEBI" id="CHEBI:57287"/>
        <dbReference type="ChEBI" id="CHEBI:57288"/>
        <dbReference type="ChEBI" id="CHEBI:58761"/>
        <dbReference type="ChEBI" id="CHEBI:58929"/>
        <dbReference type="EC" id="2.3.1.178"/>
    </reaction>
</comment>
<proteinExistence type="inferred from homology"/>
<evidence type="ECO:0000256" key="8">
    <source>
        <dbReference type="RuleBase" id="RU365045"/>
    </source>
</evidence>
<protein>
    <recommendedName>
        <fullName evidence="4 8">L-2,4-diaminobutyric acid acetyltransferase</fullName>
        <shortName evidence="8">DABA acetyltransferase</shortName>
        <ecNumber evidence="3 8">2.3.1.178</ecNumber>
    </recommendedName>
</protein>
<dbReference type="GO" id="GO:0033816">
    <property type="term" value="F:diaminobutyrate acetyltransferase activity"/>
    <property type="evidence" value="ECO:0007669"/>
    <property type="project" value="UniProtKB-EC"/>
</dbReference>
<comment type="similarity">
    <text evidence="2 8">Belongs to the acetyltransferase family. EctA subfamily.</text>
</comment>
<evidence type="ECO:0000259" key="9">
    <source>
        <dbReference type="PROSITE" id="PS51186"/>
    </source>
</evidence>
<feature type="domain" description="N-acetyltransferase" evidence="9">
    <location>
        <begin position="12"/>
        <end position="166"/>
    </location>
</feature>
<sequence>MSDAAPASMPGLQLRRPVAEDGPAITALIARCPPLDRNSAYCNLIQCAHFADQCIVAEKDGRIVGWVSGHRPPSDPHAFFVWQVAVAVEGRGKGLASRMIGALLARPAQQDATHLTTTVTDDNDASWALFRGLARAWDAPFERSVLFDNQTHFAGAHATEYQARIGPIDRSKFQQAQG</sequence>
<organism evidence="10 11">
    <name type="scientific">Sphingopyxis granuli</name>
    <dbReference type="NCBI Taxonomy" id="267128"/>
    <lineage>
        <taxon>Bacteria</taxon>
        <taxon>Pseudomonadati</taxon>
        <taxon>Pseudomonadota</taxon>
        <taxon>Alphaproteobacteria</taxon>
        <taxon>Sphingomonadales</taxon>
        <taxon>Sphingomonadaceae</taxon>
        <taxon>Sphingopyxis</taxon>
    </lineage>
</organism>
<accession>A0AA86L332</accession>
<dbReference type="EC" id="2.3.1.178" evidence="3 8"/>
<dbReference type="SUPFAM" id="SSF55729">
    <property type="entry name" value="Acyl-CoA N-acyltransferases (Nat)"/>
    <property type="match status" value="1"/>
</dbReference>
<dbReference type="InterPro" id="IPR016181">
    <property type="entry name" value="Acyl_CoA_acyltransferase"/>
</dbReference>
<reference evidence="10 11" key="1">
    <citation type="journal article" date="2016" name="BMC Genomics">
        <title>Genomic analysis of the nitrate-respiring Sphingopyxis granuli (formerly Sphingomonas macrogoltabida) strain TFA.</title>
        <authorList>
            <person name="Garcia-Romero I."/>
            <person name="Perez-Pulido A.J."/>
            <person name="Gonzalez-Flores Y.E."/>
            <person name="Reyes-Ramirez F."/>
            <person name="Santero E."/>
            <person name="Floriano B."/>
        </authorList>
    </citation>
    <scope>NUCLEOTIDE SEQUENCE [LARGE SCALE GENOMIC DNA]</scope>
    <source>
        <strain evidence="10 11">TFA</strain>
    </source>
</reference>
<evidence type="ECO:0000256" key="2">
    <source>
        <dbReference type="ARBA" id="ARBA00010712"/>
    </source>
</evidence>
<dbReference type="Gene3D" id="3.40.630.30">
    <property type="match status" value="1"/>
</dbReference>
<dbReference type="PROSITE" id="PS51186">
    <property type="entry name" value="GNAT"/>
    <property type="match status" value="1"/>
</dbReference>
<evidence type="ECO:0000256" key="5">
    <source>
        <dbReference type="ARBA" id="ARBA00022679"/>
    </source>
</evidence>
<dbReference type="CDD" id="cd04301">
    <property type="entry name" value="NAT_SF"/>
    <property type="match status" value="1"/>
</dbReference>
<evidence type="ECO:0000256" key="3">
    <source>
        <dbReference type="ARBA" id="ARBA00012355"/>
    </source>
</evidence>
<dbReference type="AlphaFoldDB" id="A0AA86L332"/>
<comment type="function">
    <text evidence="8">Catalyzes the acetylation of L-2,4-diaminobutyrate (DABA) to gamma-N-acetyl-alpha,gamma-diaminobutyric acid (ADABA) with acetyl coenzyme A.</text>
</comment>
<keyword evidence="11" id="KW-1185">Reference proteome</keyword>
<dbReference type="InterPro" id="IPR012772">
    <property type="entry name" value="Ectoine_EctA"/>
</dbReference>
<dbReference type="GO" id="GO:0019491">
    <property type="term" value="P:ectoine biosynthetic process"/>
    <property type="evidence" value="ECO:0007669"/>
    <property type="project" value="InterPro"/>
</dbReference>
<dbReference type="NCBIfam" id="TIGR02406">
    <property type="entry name" value="ectoine_EctA"/>
    <property type="match status" value="1"/>
</dbReference>
<evidence type="ECO:0000313" key="11">
    <source>
        <dbReference type="Proteomes" id="UP000058599"/>
    </source>
</evidence>
<evidence type="ECO:0000256" key="6">
    <source>
        <dbReference type="ARBA" id="ARBA00023315"/>
    </source>
</evidence>
<name>A0AA86L332_9SPHN</name>